<name>A0ABR2LJZ2_9ASPA</name>
<dbReference type="PANTHER" id="PTHR47074">
    <property type="entry name" value="BNAC02G40300D PROTEIN"/>
    <property type="match status" value="1"/>
</dbReference>
<dbReference type="Proteomes" id="UP001412067">
    <property type="component" value="Unassembled WGS sequence"/>
</dbReference>
<gene>
    <name evidence="1" type="ORF">KSP40_PGU016062</name>
</gene>
<proteinExistence type="predicted"/>
<comment type="caution">
    <text evidence="1">The sequence shown here is derived from an EMBL/GenBank/DDBJ whole genome shotgun (WGS) entry which is preliminary data.</text>
</comment>
<keyword evidence="2" id="KW-1185">Reference proteome</keyword>
<dbReference type="PANTHER" id="PTHR47074:SF11">
    <property type="entry name" value="REVERSE TRANSCRIPTASE-LIKE PROTEIN"/>
    <property type="match status" value="1"/>
</dbReference>
<evidence type="ECO:0000313" key="1">
    <source>
        <dbReference type="EMBL" id="KAK8941882.1"/>
    </source>
</evidence>
<accession>A0ABR2LJZ2</accession>
<protein>
    <recommendedName>
        <fullName evidence="3">RNase H type-1 domain-containing protein</fullName>
    </recommendedName>
</protein>
<organism evidence="1 2">
    <name type="scientific">Platanthera guangdongensis</name>
    <dbReference type="NCBI Taxonomy" id="2320717"/>
    <lineage>
        <taxon>Eukaryota</taxon>
        <taxon>Viridiplantae</taxon>
        <taxon>Streptophyta</taxon>
        <taxon>Embryophyta</taxon>
        <taxon>Tracheophyta</taxon>
        <taxon>Spermatophyta</taxon>
        <taxon>Magnoliopsida</taxon>
        <taxon>Liliopsida</taxon>
        <taxon>Asparagales</taxon>
        <taxon>Orchidaceae</taxon>
        <taxon>Orchidoideae</taxon>
        <taxon>Orchideae</taxon>
        <taxon>Orchidinae</taxon>
        <taxon>Platanthera</taxon>
    </lineage>
</organism>
<evidence type="ECO:0008006" key="3">
    <source>
        <dbReference type="Google" id="ProtNLM"/>
    </source>
</evidence>
<reference evidence="1 2" key="1">
    <citation type="journal article" date="2022" name="Nat. Plants">
        <title>Genomes of leafy and leafless Platanthera orchids illuminate the evolution of mycoheterotrophy.</title>
        <authorList>
            <person name="Li M.H."/>
            <person name="Liu K.W."/>
            <person name="Li Z."/>
            <person name="Lu H.C."/>
            <person name="Ye Q.L."/>
            <person name="Zhang D."/>
            <person name="Wang J.Y."/>
            <person name="Li Y.F."/>
            <person name="Zhong Z.M."/>
            <person name="Liu X."/>
            <person name="Yu X."/>
            <person name="Liu D.K."/>
            <person name="Tu X.D."/>
            <person name="Liu B."/>
            <person name="Hao Y."/>
            <person name="Liao X.Y."/>
            <person name="Jiang Y.T."/>
            <person name="Sun W.H."/>
            <person name="Chen J."/>
            <person name="Chen Y.Q."/>
            <person name="Ai Y."/>
            <person name="Zhai J.W."/>
            <person name="Wu S.S."/>
            <person name="Zhou Z."/>
            <person name="Hsiao Y.Y."/>
            <person name="Wu W.L."/>
            <person name="Chen Y.Y."/>
            <person name="Lin Y.F."/>
            <person name="Hsu J.L."/>
            <person name="Li C.Y."/>
            <person name="Wang Z.W."/>
            <person name="Zhao X."/>
            <person name="Zhong W.Y."/>
            <person name="Ma X.K."/>
            <person name="Ma L."/>
            <person name="Huang J."/>
            <person name="Chen G.Z."/>
            <person name="Huang M.Z."/>
            <person name="Huang L."/>
            <person name="Peng D.H."/>
            <person name="Luo Y.B."/>
            <person name="Zou S.Q."/>
            <person name="Chen S.P."/>
            <person name="Lan S."/>
            <person name="Tsai W.C."/>
            <person name="Van de Peer Y."/>
            <person name="Liu Z.J."/>
        </authorList>
    </citation>
    <scope>NUCLEOTIDE SEQUENCE [LARGE SCALE GENOMIC DNA]</scope>
    <source>
        <strain evidence="1">Lor288</strain>
    </source>
</reference>
<evidence type="ECO:0000313" key="2">
    <source>
        <dbReference type="Proteomes" id="UP001412067"/>
    </source>
</evidence>
<dbReference type="EMBL" id="JBBWWR010000019">
    <property type="protein sequence ID" value="KAK8941882.1"/>
    <property type="molecule type" value="Genomic_DNA"/>
</dbReference>
<sequence>MATLGGEAALPPARMLCYAAYQCWRARNAKIHNREVGSPIVIAATILENITLFDHGRKLGCWSINRPLGLSHSSLWCPPPPGWIKVNVDGSLLLSGSAGLGVVARSDDGRVLIAAGFAWHHWDPGRVELEAILLSAGSPFLRFWRLGALSLRGMPPMCWTSVARRLRAPLACPLTRGMSISLSSRSLRLCAFILWTARPIVWPIIARGWRLRGTLLGSVELVLMTLLLGLWRRIAAALRTVDIVSFLFLLFSCSPPPL</sequence>
<dbReference type="InterPro" id="IPR052929">
    <property type="entry name" value="RNase_H-like_EbsB-rel"/>
</dbReference>